<name>A0A392VQJ7_9FABA</name>
<proteinExistence type="predicted"/>
<feature type="non-terminal residue" evidence="2">
    <location>
        <position position="39"/>
    </location>
</feature>
<comment type="caution">
    <text evidence="2">The sequence shown here is derived from an EMBL/GenBank/DDBJ whole genome shotgun (WGS) entry which is preliminary data.</text>
</comment>
<organism evidence="2 3">
    <name type="scientific">Trifolium medium</name>
    <dbReference type="NCBI Taxonomy" id="97028"/>
    <lineage>
        <taxon>Eukaryota</taxon>
        <taxon>Viridiplantae</taxon>
        <taxon>Streptophyta</taxon>
        <taxon>Embryophyta</taxon>
        <taxon>Tracheophyta</taxon>
        <taxon>Spermatophyta</taxon>
        <taxon>Magnoliopsida</taxon>
        <taxon>eudicotyledons</taxon>
        <taxon>Gunneridae</taxon>
        <taxon>Pentapetalae</taxon>
        <taxon>rosids</taxon>
        <taxon>fabids</taxon>
        <taxon>Fabales</taxon>
        <taxon>Fabaceae</taxon>
        <taxon>Papilionoideae</taxon>
        <taxon>50 kb inversion clade</taxon>
        <taxon>NPAAA clade</taxon>
        <taxon>Hologalegina</taxon>
        <taxon>IRL clade</taxon>
        <taxon>Trifolieae</taxon>
        <taxon>Trifolium</taxon>
    </lineage>
</organism>
<dbReference type="Proteomes" id="UP000265520">
    <property type="component" value="Unassembled WGS sequence"/>
</dbReference>
<keyword evidence="3" id="KW-1185">Reference proteome</keyword>
<reference evidence="2 3" key="1">
    <citation type="journal article" date="2018" name="Front. Plant Sci.">
        <title>Red Clover (Trifolium pratense) and Zigzag Clover (T. medium) - A Picture of Genomic Similarities and Differences.</title>
        <authorList>
            <person name="Dluhosova J."/>
            <person name="Istvanek J."/>
            <person name="Nedelnik J."/>
            <person name="Repkova J."/>
        </authorList>
    </citation>
    <scope>NUCLEOTIDE SEQUENCE [LARGE SCALE GENOMIC DNA]</scope>
    <source>
        <strain evidence="3">cv. 10/8</strain>
        <tissue evidence="2">Leaf</tissue>
    </source>
</reference>
<accession>A0A392VQJ7</accession>
<dbReference type="AlphaFoldDB" id="A0A392VQJ7"/>
<dbReference type="EMBL" id="LXQA011227365">
    <property type="protein sequence ID" value="MCI89763.1"/>
    <property type="molecule type" value="Genomic_DNA"/>
</dbReference>
<evidence type="ECO:0000313" key="2">
    <source>
        <dbReference type="EMBL" id="MCI89763.1"/>
    </source>
</evidence>
<feature type="compositionally biased region" description="Basic and acidic residues" evidence="1">
    <location>
        <begin position="13"/>
        <end position="31"/>
    </location>
</feature>
<evidence type="ECO:0000313" key="3">
    <source>
        <dbReference type="Proteomes" id="UP000265520"/>
    </source>
</evidence>
<sequence length="39" mass="4132">MGTSAPETALSVPEHHEDEPADPVPEHHEGEPAQADDMA</sequence>
<protein>
    <submittedName>
        <fullName evidence="2">Uncharacterized protein</fullName>
    </submittedName>
</protein>
<feature type="region of interest" description="Disordered" evidence="1">
    <location>
        <begin position="1"/>
        <end position="39"/>
    </location>
</feature>
<evidence type="ECO:0000256" key="1">
    <source>
        <dbReference type="SAM" id="MobiDB-lite"/>
    </source>
</evidence>